<evidence type="ECO:0000256" key="1">
    <source>
        <dbReference type="ARBA" id="ARBA00023002"/>
    </source>
</evidence>
<dbReference type="RefSeq" id="WP_347435974.1">
    <property type="nucleotide sequence ID" value="NZ_CP089291.1"/>
</dbReference>
<feature type="domain" description="Aldehyde dehydrogenase" evidence="4">
    <location>
        <begin position="14"/>
        <end position="477"/>
    </location>
</feature>
<evidence type="ECO:0000256" key="3">
    <source>
        <dbReference type="RuleBase" id="RU003345"/>
    </source>
</evidence>
<evidence type="ECO:0000313" key="5">
    <source>
        <dbReference type="EMBL" id="UOF89286.1"/>
    </source>
</evidence>
<proteinExistence type="inferred from homology"/>
<feature type="active site" evidence="2">
    <location>
        <position position="250"/>
    </location>
</feature>
<gene>
    <name evidence="5" type="ORF">LSG31_15435</name>
</gene>
<dbReference type="PANTHER" id="PTHR11699">
    <property type="entry name" value="ALDEHYDE DEHYDROGENASE-RELATED"/>
    <property type="match status" value="1"/>
</dbReference>
<organism evidence="5 6">
    <name type="scientific">Fodinisporobacter ferrooxydans</name>
    <dbReference type="NCBI Taxonomy" id="2901836"/>
    <lineage>
        <taxon>Bacteria</taxon>
        <taxon>Bacillati</taxon>
        <taxon>Bacillota</taxon>
        <taxon>Bacilli</taxon>
        <taxon>Bacillales</taxon>
        <taxon>Alicyclobacillaceae</taxon>
        <taxon>Fodinisporobacter</taxon>
    </lineage>
</organism>
<evidence type="ECO:0000313" key="6">
    <source>
        <dbReference type="Proteomes" id="UP000830167"/>
    </source>
</evidence>
<protein>
    <submittedName>
        <fullName evidence="5">Aldehyde dehydrogenase family protein</fullName>
    </submittedName>
</protein>
<dbReference type="Proteomes" id="UP000830167">
    <property type="component" value="Chromosome"/>
</dbReference>
<dbReference type="InterPro" id="IPR015590">
    <property type="entry name" value="Aldehyde_DH_dom"/>
</dbReference>
<dbReference type="SUPFAM" id="SSF53720">
    <property type="entry name" value="ALDH-like"/>
    <property type="match status" value="1"/>
</dbReference>
<dbReference type="Gene3D" id="3.40.309.10">
    <property type="entry name" value="Aldehyde Dehydrogenase, Chain A, domain 2"/>
    <property type="match status" value="1"/>
</dbReference>
<reference evidence="5" key="1">
    <citation type="submission" date="2021-12" db="EMBL/GenBank/DDBJ databases">
        <title>Alicyclobacillaceae gen. nov., sp. nov., isolated from chalcocite enrichment system.</title>
        <authorList>
            <person name="Jiang Z."/>
        </authorList>
    </citation>
    <scope>NUCLEOTIDE SEQUENCE</scope>
    <source>
        <strain evidence="5">MYW30-H2</strain>
    </source>
</reference>
<dbReference type="Pfam" id="PF00171">
    <property type="entry name" value="Aldedh"/>
    <property type="match status" value="1"/>
</dbReference>
<name>A0ABY4CJ64_9BACL</name>
<dbReference type="InterPro" id="IPR016161">
    <property type="entry name" value="Ald_DH/histidinol_DH"/>
</dbReference>
<evidence type="ECO:0000256" key="2">
    <source>
        <dbReference type="PROSITE-ProRule" id="PRU10007"/>
    </source>
</evidence>
<sequence>MKKIYQLFINGEFVNSSNGAFFDTYNPATGAVIAQVAKGTKEDVDKAVAAARQAFEQGSWPKMNGAKRARVLNEVARIMRNRLDEIIELEVLNSGKTVATAKGQIVQAIEDFEFYASATVTLGGQTVPMPNGFFTYTLKEPLGVCGQIIPWNYPFMMAAWKIAPALAAGCTVVLKPASNTPITALVLAEICHEAGVPAGVVNVITGSGAEIGPYISDHPGIDKIAFTGETATGKEIMARAAQTIKRVTLELGGKSANIIFDDADIDAAVDGSLHGIYYNTGQSCEARSRLFVHENIYDEFMGKFLDKVSRIKVGDPFDSSVHIGAIVSKAQEQVIDQYVKIAEEEGAEVLYGGKRPEGPDFENGYWYMPTVIANVTNNMRVAQEEIFGPVVVVMKFHDEDDVVRQANDSIYGLAGAVWTRDHAKAYRVSAAIRAGIVMVNSPISAFPGVAFGGYKQSGFGRELALETLNLYTETKSVVSYVGKRPLNLLGVK</sequence>
<accession>A0ABY4CJ64</accession>
<evidence type="ECO:0000259" key="4">
    <source>
        <dbReference type="Pfam" id="PF00171"/>
    </source>
</evidence>
<keyword evidence="6" id="KW-1185">Reference proteome</keyword>
<dbReference type="Gene3D" id="3.40.605.10">
    <property type="entry name" value="Aldehyde Dehydrogenase, Chain A, domain 1"/>
    <property type="match status" value="1"/>
</dbReference>
<keyword evidence="1 3" id="KW-0560">Oxidoreductase</keyword>
<dbReference type="InterPro" id="IPR016162">
    <property type="entry name" value="Ald_DH_N"/>
</dbReference>
<dbReference type="InterPro" id="IPR029510">
    <property type="entry name" value="Ald_DH_CS_GLU"/>
</dbReference>
<dbReference type="PROSITE" id="PS00687">
    <property type="entry name" value="ALDEHYDE_DEHYDR_GLU"/>
    <property type="match status" value="1"/>
</dbReference>
<dbReference type="InterPro" id="IPR016163">
    <property type="entry name" value="Ald_DH_C"/>
</dbReference>
<comment type="similarity">
    <text evidence="3">Belongs to the aldehyde dehydrogenase family.</text>
</comment>
<dbReference type="EMBL" id="CP089291">
    <property type="protein sequence ID" value="UOF89286.1"/>
    <property type="molecule type" value="Genomic_DNA"/>
</dbReference>